<dbReference type="PANTHER" id="PTHR45733:SF17">
    <property type="entry name" value="FORMIN-LIKE PROTEIN 14"/>
    <property type="match status" value="1"/>
</dbReference>
<evidence type="ECO:0000256" key="2">
    <source>
        <dbReference type="SAM" id="MobiDB-lite"/>
    </source>
</evidence>
<feature type="region of interest" description="Disordered" evidence="2">
    <location>
        <begin position="355"/>
        <end position="425"/>
    </location>
</feature>
<evidence type="ECO:0000313" key="4">
    <source>
        <dbReference type="EMBL" id="GJN02201.1"/>
    </source>
</evidence>
<dbReference type="PANTHER" id="PTHR45733">
    <property type="entry name" value="FORMIN-J"/>
    <property type="match status" value="1"/>
</dbReference>
<gene>
    <name evidence="4" type="primary">ga19526</name>
    <name evidence="4" type="ORF">PR202_ga19526</name>
</gene>
<dbReference type="SMART" id="SM01326">
    <property type="entry name" value="PTEN_C2"/>
    <property type="match status" value="1"/>
</dbReference>
<keyword evidence="5" id="KW-1185">Reference proteome</keyword>
<feature type="compositionally biased region" description="Polar residues" evidence="2">
    <location>
        <begin position="627"/>
        <end position="640"/>
    </location>
</feature>
<dbReference type="InterPro" id="IPR035892">
    <property type="entry name" value="C2_domain_sf"/>
</dbReference>
<protein>
    <recommendedName>
        <fullName evidence="3">C2 tensin-type domain-containing protein</fullName>
    </recommendedName>
</protein>
<keyword evidence="1" id="KW-0904">Protein phosphatase</keyword>
<dbReference type="InterPro" id="IPR051144">
    <property type="entry name" value="Formin_homology_domain"/>
</dbReference>
<dbReference type="Proteomes" id="UP001054889">
    <property type="component" value="Unassembled WGS sequence"/>
</dbReference>
<feature type="region of interest" description="Disordered" evidence="2">
    <location>
        <begin position="516"/>
        <end position="542"/>
    </location>
</feature>
<evidence type="ECO:0000259" key="3">
    <source>
        <dbReference type="PROSITE" id="PS51182"/>
    </source>
</evidence>
<organism evidence="4 5">
    <name type="scientific">Eleusine coracana subsp. coracana</name>
    <dbReference type="NCBI Taxonomy" id="191504"/>
    <lineage>
        <taxon>Eukaryota</taxon>
        <taxon>Viridiplantae</taxon>
        <taxon>Streptophyta</taxon>
        <taxon>Embryophyta</taxon>
        <taxon>Tracheophyta</taxon>
        <taxon>Spermatophyta</taxon>
        <taxon>Magnoliopsida</taxon>
        <taxon>Liliopsida</taxon>
        <taxon>Poales</taxon>
        <taxon>Poaceae</taxon>
        <taxon>PACMAD clade</taxon>
        <taxon>Chloridoideae</taxon>
        <taxon>Cynodonteae</taxon>
        <taxon>Eleusininae</taxon>
        <taxon>Eleusine</taxon>
    </lineage>
</organism>
<reference evidence="4" key="2">
    <citation type="submission" date="2021-12" db="EMBL/GenBank/DDBJ databases">
        <title>Resequencing data analysis of finger millet.</title>
        <authorList>
            <person name="Hatakeyama M."/>
            <person name="Aluri S."/>
            <person name="Balachadran M.T."/>
            <person name="Sivarajan S.R."/>
            <person name="Poveda L."/>
            <person name="Shimizu-Inatsugi R."/>
            <person name="Schlapbach R."/>
            <person name="Sreeman S.M."/>
            <person name="Shimizu K.K."/>
        </authorList>
    </citation>
    <scope>NUCLEOTIDE SEQUENCE</scope>
</reference>
<feature type="compositionally biased region" description="Pro residues" evidence="2">
    <location>
        <begin position="616"/>
        <end position="626"/>
    </location>
</feature>
<dbReference type="AlphaFoldDB" id="A0AAV5CVI8"/>
<dbReference type="Pfam" id="PF10409">
    <property type="entry name" value="PTEN_C2"/>
    <property type="match status" value="1"/>
</dbReference>
<evidence type="ECO:0000256" key="1">
    <source>
        <dbReference type="ARBA" id="ARBA00022912"/>
    </source>
</evidence>
<dbReference type="SUPFAM" id="SSF49562">
    <property type="entry name" value="C2 domain (Calcium/lipid-binding domain, CaLB)"/>
    <property type="match status" value="1"/>
</dbReference>
<accession>A0AAV5CVI8</accession>
<dbReference type="EMBL" id="BQKI01000009">
    <property type="protein sequence ID" value="GJN02201.1"/>
    <property type="molecule type" value="Genomic_DNA"/>
</dbReference>
<dbReference type="GO" id="GO:0004721">
    <property type="term" value="F:phosphoprotein phosphatase activity"/>
    <property type="evidence" value="ECO:0007669"/>
    <property type="project" value="UniProtKB-KW"/>
</dbReference>
<dbReference type="PROSITE" id="PS51182">
    <property type="entry name" value="C2_TENSIN"/>
    <property type="match status" value="1"/>
</dbReference>
<feature type="compositionally biased region" description="Pro residues" evidence="2">
    <location>
        <begin position="590"/>
        <end position="601"/>
    </location>
</feature>
<keyword evidence="1" id="KW-0378">Hydrolase</keyword>
<evidence type="ECO:0000313" key="5">
    <source>
        <dbReference type="Proteomes" id="UP001054889"/>
    </source>
</evidence>
<sequence>MSLLSRFFYKRPPDGLLEFIDRIYVFDSCFSTEVLPDGMYPVYINEILTELHEEHVDSSFLAINFRDGDKRSQLSDILRGYNIPVIDYPRHFEGCPVLPLSLIQHFLRKLHGAEHKTLDIIYREAPKGFLQLFSALNPMPSQLRYMQPLIRIFGRNLLGRNASMTNMIFSMPKKKSLRHYRQEDCDVIKIDIQCLVQGDIVLECVHLDLDPEKEVMMFRIMFNTAFIRSNVLMLNSDDVDILWGSKERYPKNFRAEVLFCEIGGLSPPRAPTATLNGDMKGGLPIEAFSAVQELFNGADWIESSDDAAYWLLKEFSANTLQEKFQKLILNDMKELSKMQAKVGLQMPLMSPLDSDEEKYSVASDSISSVDHEKVQLGGNSSDSENIDRDLTTEDSESNATLSMNNSPPQLGPTPPSTQGTSSSLRFHLGPQLDKVDHQQNHCKNCQVIVYHPHVLLVLLLHRRHHYQVVGYLFPRHHLHCQVELKLFHLHRRHHHHHHLLRPPPGGVGFVQPPHPATATTKHKQNILQRHHTTTATTSSNWHSRKMLVQLRHRHHHRHLQLMQYLVKAPPPPPPPSSGKVPTTAGATPSRGPPPPPPPPPSAGRANDSSRTAAPGAAPPPPPPPPSGSIQRTPPSSTATSPDDRKEIPCTTTSTKSSWNCTTSTSPKLKDLKCSSTTSTIIGKGKRQHGWIS</sequence>
<name>A0AAV5CVI8_ELECO</name>
<dbReference type="InterPro" id="IPR014020">
    <property type="entry name" value="Tensin_C2-dom"/>
</dbReference>
<proteinExistence type="predicted"/>
<feature type="region of interest" description="Disordered" evidence="2">
    <location>
        <begin position="566"/>
        <end position="670"/>
    </location>
</feature>
<feature type="domain" description="C2 tensin-type" evidence="3">
    <location>
        <begin position="126"/>
        <end position="262"/>
    </location>
</feature>
<feature type="compositionally biased region" description="Basic residues" evidence="2">
    <location>
        <begin position="520"/>
        <end position="532"/>
    </location>
</feature>
<feature type="compositionally biased region" description="Polar residues" evidence="2">
    <location>
        <begin position="649"/>
        <end position="666"/>
    </location>
</feature>
<reference evidence="4" key="1">
    <citation type="journal article" date="2018" name="DNA Res.">
        <title>Multiple hybrid de novo genome assembly of finger millet, an orphan allotetraploid crop.</title>
        <authorList>
            <person name="Hatakeyama M."/>
            <person name="Aluri S."/>
            <person name="Balachadran M.T."/>
            <person name="Sivarajan S.R."/>
            <person name="Patrignani A."/>
            <person name="Gruter S."/>
            <person name="Poveda L."/>
            <person name="Shimizu-Inatsugi R."/>
            <person name="Baeten J."/>
            <person name="Francoijs K.J."/>
            <person name="Nataraja K.N."/>
            <person name="Reddy Y.A.N."/>
            <person name="Phadnis S."/>
            <person name="Ravikumar R.L."/>
            <person name="Schlapbach R."/>
            <person name="Sreeman S.M."/>
            <person name="Shimizu K.K."/>
        </authorList>
    </citation>
    <scope>NUCLEOTIDE SEQUENCE</scope>
</reference>
<dbReference type="Gene3D" id="2.60.40.1110">
    <property type="match status" value="1"/>
</dbReference>
<comment type="caution">
    <text evidence="4">The sequence shown here is derived from an EMBL/GenBank/DDBJ whole genome shotgun (WGS) entry which is preliminary data.</text>
</comment>